<dbReference type="InterPro" id="IPR027417">
    <property type="entry name" value="P-loop_NTPase"/>
</dbReference>
<dbReference type="KEGG" id="tsin:OXH18_13885"/>
<dbReference type="Proteomes" id="UP001163152">
    <property type="component" value="Chromosome"/>
</dbReference>
<evidence type="ECO:0000313" key="2">
    <source>
        <dbReference type="Proteomes" id="UP001163152"/>
    </source>
</evidence>
<gene>
    <name evidence="1" type="ORF">OXH18_13885</name>
</gene>
<name>A0A9E9C2U8_9CYAN</name>
<sequence>MDYLIIPSDLKPFANQGLSNVKNFVVEVNETRSSIGKHPLEVLGVLPSKVLTNNRYLTHVFPRQREAVVQRYGLSVLNTVIYERIALSNCVNKTLTMGSLEIPDPKSIFEFDSNSDSVKEFRNLSNEVMEKIGV</sequence>
<reference evidence="1" key="1">
    <citation type="submission" date="2022-12" db="EMBL/GenBank/DDBJ databases">
        <title>Polyphasic identification of a Novel Hot-Spring Cyanobacterium Ocullathermofonsia sinensis gen nov. sp. nov. and Genomic Insights on its Adaptations to the Thermal Habitat.</title>
        <authorList>
            <person name="Daroch M."/>
            <person name="Tang J."/>
            <person name="Jiang Y."/>
        </authorList>
    </citation>
    <scope>NUCLEOTIDE SEQUENCE</scope>
    <source>
        <strain evidence="1">PKUAC-SCTA174</strain>
    </source>
</reference>
<protein>
    <recommendedName>
        <fullName evidence="3">ParA family protein</fullName>
    </recommendedName>
</protein>
<proteinExistence type="predicted"/>
<keyword evidence="2" id="KW-1185">Reference proteome</keyword>
<evidence type="ECO:0000313" key="1">
    <source>
        <dbReference type="EMBL" id="WAL58276.1"/>
    </source>
</evidence>
<dbReference type="AlphaFoldDB" id="A0A9E9C2U8"/>
<accession>A0A9E9C2U8</accession>
<dbReference type="EMBL" id="CP113797">
    <property type="protein sequence ID" value="WAL58276.1"/>
    <property type="molecule type" value="Genomic_DNA"/>
</dbReference>
<evidence type="ECO:0008006" key="3">
    <source>
        <dbReference type="Google" id="ProtNLM"/>
    </source>
</evidence>
<dbReference type="RefSeq" id="WP_268607680.1">
    <property type="nucleotide sequence ID" value="NZ_CP113797.1"/>
</dbReference>
<dbReference type="SUPFAM" id="SSF52540">
    <property type="entry name" value="P-loop containing nucleoside triphosphate hydrolases"/>
    <property type="match status" value="1"/>
</dbReference>
<dbReference type="Gene3D" id="3.40.50.300">
    <property type="entry name" value="P-loop containing nucleotide triphosphate hydrolases"/>
    <property type="match status" value="1"/>
</dbReference>
<organism evidence="1 2">
    <name type="scientific">Thermocoleostomius sinensis A174</name>
    <dbReference type="NCBI Taxonomy" id="2016057"/>
    <lineage>
        <taxon>Bacteria</taxon>
        <taxon>Bacillati</taxon>
        <taxon>Cyanobacteriota</taxon>
        <taxon>Cyanophyceae</taxon>
        <taxon>Oculatellales</taxon>
        <taxon>Oculatellaceae</taxon>
        <taxon>Thermocoleostomius</taxon>
    </lineage>
</organism>